<dbReference type="PANTHER" id="PTHR43669">
    <property type="entry name" value="5-KETO-D-GLUCONATE 5-REDUCTASE"/>
    <property type="match status" value="1"/>
</dbReference>
<dbReference type="PANTHER" id="PTHR43669:SF3">
    <property type="entry name" value="ALCOHOL DEHYDROGENASE, PUTATIVE (AFU_ORTHOLOGUE AFUA_3G03445)-RELATED"/>
    <property type="match status" value="1"/>
</dbReference>
<dbReference type="EMBL" id="JAGGKN010000002">
    <property type="protein sequence ID" value="MBP1951886.1"/>
    <property type="molecule type" value="Genomic_DNA"/>
</dbReference>
<comment type="similarity">
    <text evidence="1">Belongs to the short-chain dehydrogenases/reductases (SDR) family.</text>
</comment>
<dbReference type="InterPro" id="IPR002347">
    <property type="entry name" value="SDR_fam"/>
</dbReference>
<dbReference type="Proteomes" id="UP001519348">
    <property type="component" value="Unassembled WGS sequence"/>
</dbReference>
<dbReference type="SUPFAM" id="SSF51735">
    <property type="entry name" value="NAD(P)-binding Rossmann-fold domains"/>
    <property type="match status" value="1"/>
</dbReference>
<proteinExistence type="inferred from homology"/>
<organism evidence="3 4">
    <name type="scientific">Jeotgalicoccus aerolatus</name>
    <dbReference type="NCBI Taxonomy" id="709510"/>
    <lineage>
        <taxon>Bacteria</taxon>
        <taxon>Bacillati</taxon>
        <taxon>Bacillota</taxon>
        <taxon>Bacilli</taxon>
        <taxon>Bacillales</taxon>
        <taxon>Staphylococcaceae</taxon>
        <taxon>Jeotgalicoccus</taxon>
    </lineage>
</organism>
<keyword evidence="4" id="KW-1185">Reference proteome</keyword>
<evidence type="ECO:0000256" key="2">
    <source>
        <dbReference type="ARBA" id="ARBA00023002"/>
    </source>
</evidence>
<keyword evidence="2" id="KW-0560">Oxidoreductase</keyword>
<evidence type="ECO:0000313" key="4">
    <source>
        <dbReference type="Proteomes" id="UP001519348"/>
    </source>
</evidence>
<dbReference type="Pfam" id="PF00106">
    <property type="entry name" value="adh_short"/>
    <property type="match status" value="1"/>
</dbReference>
<dbReference type="InterPro" id="IPR036291">
    <property type="entry name" value="NAD(P)-bd_dom_sf"/>
</dbReference>
<accession>A0ABS4HLS8</accession>
<evidence type="ECO:0000256" key="1">
    <source>
        <dbReference type="ARBA" id="ARBA00006484"/>
    </source>
</evidence>
<reference evidence="3 4" key="1">
    <citation type="submission" date="2021-03" db="EMBL/GenBank/DDBJ databases">
        <title>Genomic Encyclopedia of Type Strains, Phase IV (KMG-IV): sequencing the most valuable type-strain genomes for metagenomic binning, comparative biology and taxonomic classification.</title>
        <authorList>
            <person name="Goeker M."/>
        </authorList>
    </citation>
    <scope>NUCLEOTIDE SEQUENCE [LARGE SCALE GENOMIC DNA]</scope>
    <source>
        <strain evidence="3 4">DSM 22420</strain>
    </source>
</reference>
<evidence type="ECO:0000313" key="3">
    <source>
        <dbReference type="EMBL" id="MBP1951886.1"/>
    </source>
</evidence>
<sequence>MGRLTDKVAVITGSGSGIGRQIALTYAREGAKIVVADFNEEGMDQTVSQLKEMGAEAI</sequence>
<dbReference type="Gene3D" id="3.40.50.720">
    <property type="entry name" value="NAD(P)-binding Rossmann-like Domain"/>
    <property type="match status" value="1"/>
</dbReference>
<gene>
    <name evidence="3" type="ORF">J2Z27_000921</name>
</gene>
<name>A0ABS4HLS8_9STAP</name>
<protein>
    <submittedName>
        <fullName evidence="3">NAD(P)-dependent dehydrogenase (Short-subunit alcohol dehydrogenase family)</fullName>
    </submittedName>
</protein>
<comment type="caution">
    <text evidence="3">The sequence shown here is derived from an EMBL/GenBank/DDBJ whole genome shotgun (WGS) entry which is preliminary data.</text>
</comment>